<sequence>MDHLAPELILQILELSVGAYDLHHYCEPQQEYPHLRNTALICKAWVAPSQVLLWRYVVLRDLASAQRWIESPINGQYTTWRLFIGGDRGGDRKIKDDVVRLVLGKTVGLRMLNLGPQIQNNQRGCARYSPPHLGPISPSCLALPNLKDLTALIASRCTISEFEAGKLDFAFRLRYFQTMHTEIYASVIEELLRKSATTLEDLALEQQWRSSPTLETPSGFIPSALASCTSLKRLKLSDDMDMHECVAPMFHAVPTSLQDLTIVGTDADIDWIAPLLGLPSLQRLERLHLEHEAFENAHKRRKELVELLRAHNTTLVEIPTGDSMPYPDFSIWRRW</sequence>
<dbReference type="Proteomes" id="UP001215598">
    <property type="component" value="Unassembled WGS sequence"/>
</dbReference>
<evidence type="ECO:0008006" key="3">
    <source>
        <dbReference type="Google" id="ProtNLM"/>
    </source>
</evidence>
<keyword evidence="2" id="KW-1185">Reference proteome</keyword>
<proteinExistence type="predicted"/>
<name>A0AAD7JAG9_9AGAR</name>
<evidence type="ECO:0000313" key="1">
    <source>
        <dbReference type="EMBL" id="KAJ7760549.1"/>
    </source>
</evidence>
<organism evidence="1 2">
    <name type="scientific">Mycena metata</name>
    <dbReference type="NCBI Taxonomy" id="1033252"/>
    <lineage>
        <taxon>Eukaryota</taxon>
        <taxon>Fungi</taxon>
        <taxon>Dikarya</taxon>
        <taxon>Basidiomycota</taxon>
        <taxon>Agaricomycotina</taxon>
        <taxon>Agaricomycetes</taxon>
        <taxon>Agaricomycetidae</taxon>
        <taxon>Agaricales</taxon>
        <taxon>Marasmiineae</taxon>
        <taxon>Mycenaceae</taxon>
        <taxon>Mycena</taxon>
    </lineage>
</organism>
<gene>
    <name evidence="1" type="ORF">B0H16DRAFT_1532655</name>
</gene>
<evidence type="ECO:0000313" key="2">
    <source>
        <dbReference type="Proteomes" id="UP001215598"/>
    </source>
</evidence>
<comment type="caution">
    <text evidence="1">The sequence shown here is derived from an EMBL/GenBank/DDBJ whole genome shotgun (WGS) entry which is preliminary data.</text>
</comment>
<dbReference type="SUPFAM" id="SSF52047">
    <property type="entry name" value="RNI-like"/>
    <property type="match status" value="1"/>
</dbReference>
<dbReference type="InterPro" id="IPR032675">
    <property type="entry name" value="LRR_dom_sf"/>
</dbReference>
<dbReference type="Gene3D" id="3.80.10.10">
    <property type="entry name" value="Ribonuclease Inhibitor"/>
    <property type="match status" value="1"/>
</dbReference>
<reference evidence="1" key="1">
    <citation type="submission" date="2023-03" db="EMBL/GenBank/DDBJ databases">
        <title>Massive genome expansion in bonnet fungi (Mycena s.s.) driven by repeated elements and novel gene families across ecological guilds.</title>
        <authorList>
            <consortium name="Lawrence Berkeley National Laboratory"/>
            <person name="Harder C.B."/>
            <person name="Miyauchi S."/>
            <person name="Viragh M."/>
            <person name="Kuo A."/>
            <person name="Thoen E."/>
            <person name="Andreopoulos B."/>
            <person name="Lu D."/>
            <person name="Skrede I."/>
            <person name="Drula E."/>
            <person name="Henrissat B."/>
            <person name="Morin E."/>
            <person name="Kohler A."/>
            <person name="Barry K."/>
            <person name="LaButti K."/>
            <person name="Morin E."/>
            <person name="Salamov A."/>
            <person name="Lipzen A."/>
            <person name="Mereny Z."/>
            <person name="Hegedus B."/>
            <person name="Baldrian P."/>
            <person name="Stursova M."/>
            <person name="Weitz H."/>
            <person name="Taylor A."/>
            <person name="Grigoriev I.V."/>
            <person name="Nagy L.G."/>
            <person name="Martin F."/>
            <person name="Kauserud H."/>
        </authorList>
    </citation>
    <scope>NUCLEOTIDE SEQUENCE</scope>
    <source>
        <strain evidence="1">CBHHK182m</strain>
    </source>
</reference>
<accession>A0AAD7JAG9</accession>
<protein>
    <recommendedName>
        <fullName evidence="3">F-box domain-containing protein</fullName>
    </recommendedName>
</protein>
<dbReference type="EMBL" id="JARKIB010000037">
    <property type="protein sequence ID" value="KAJ7760549.1"/>
    <property type="molecule type" value="Genomic_DNA"/>
</dbReference>
<dbReference type="AlphaFoldDB" id="A0AAD7JAG9"/>